<gene>
    <name evidence="1" type="ORF">PF005_g12093</name>
</gene>
<evidence type="ECO:0000313" key="1">
    <source>
        <dbReference type="EMBL" id="KAE9208731.1"/>
    </source>
</evidence>
<dbReference type="PANTHER" id="PTHR40866">
    <property type="entry name" value="BED-TYPE DOMAIN-CONTAINING PROTEIN"/>
    <property type="match status" value="1"/>
</dbReference>
<sequence length="79" mass="9324">MIKLRTLTQSAKLRLTTDFRPVIRQGTWWSSTFSMLYRYFALLEHLNKEEDDIADLIPASACSRRLRYKELKDVKSVSN</sequence>
<dbReference type="OrthoDB" id="120106at2759"/>
<keyword evidence="2" id="KW-1185">Reference proteome</keyword>
<accession>A0A6A3Y053</accession>
<dbReference type="AlphaFoldDB" id="A0A6A3Y053"/>
<organism evidence="1 2">
    <name type="scientific">Phytophthora fragariae</name>
    <dbReference type="NCBI Taxonomy" id="53985"/>
    <lineage>
        <taxon>Eukaryota</taxon>
        <taxon>Sar</taxon>
        <taxon>Stramenopiles</taxon>
        <taxon>Oomycota</taxon>
        <taxon>Peronosporomycetes</taxon>
        <taxon>Peronosporales</taxon>
        <taxon>Peronosporaceae</taxon>
        <taxon>Phytophthora</taxon>
    </lineage>
</organism>
<comment type="caution">
    <text evidence="1">The sequence shown here is derived from an EMBL/GenBank/DDBJ whole genome shotgun (WGS) entry which is preliminary data.</text>
</comment>
<dbReference type="PANTHER" id="PTHR40866:SF1">
    <property type="entry name" value="BED-TYPE DOMAIN-CONTAINING PROTEIN"/>
    <property type="match status" value="1"/>
</dbReference>
<proteinExistence type="predicted"/>
<dbReference type="EMBL" id="QXGB01000628">
    <property type="protein sequence ID" value="KAE9208731.1"/>
    <property type="molecule type" value="Genomic_DNA"/>
</dbReference>
<dbReference type="Proteomes" id="UP000433483">
    <property type="component" value="Unassembled WGS sequence"/>
</dbReference>
<name>A0A6A3Y053_9STRA</name>
<protein>
    <submittedName>
        <fullName evidence="1">Uncharacterized protein</fullName>
    </submittedName>
</protein>
<evidence type="ECO:0000313" key="2">
    <source>
        <dbReference type="Proteomes" id="UP000433483"/>
    </source>
</evidence>
<reference evidence="1 2" key="1">
    <citation type="submission" date="2018-08" db="EMBL/GenBank/DDBJ databases">
        <title>Genomic investigation of the strawberry pathogen Phytophthora fragariae indicates pathogenicity is determined by transcriptional variation in three key races.</title>
        <authorList>
            <person name="Adams T.M."/>
            <person name="Armitage A.D."/>
            <person name="Sobczyk M.K."/>
            <person name="Bates H.J."/>
            <person name="Dunwell J.M."/>
            <person name="Nellist C.F."/>
            <person name="Harrison R.J."/>
        </authorList>
    </citation>
    <scope>NUCLEOTIDE SEQUENCE [LARGE SCALE GENOMIC DNA]</scope>
    <source>
        <strain evidence="1 2">NOV-27</strain>
    </source>
</reference>